<gene>
    <name evidence="4" type="ORF">GX533_03695</name>
</gene>
<dbReference type="GO" id="GO:0016787">
    <property type="term" value="F:hydrolase activity"/>
    <property type="evidence" value="ECO:0007669"/>
    <property type="project" value="UniProtKB-KW"/>
</dbReference>
<evidence type="ECO:0000313" key="5">
    <source>
        <dbReference type="Proteomes" id="UP000576550"/>
    </source>
</evidence>
<accession>A0A832QCH2</accession>
<dbReference type="InterPro" id="IPR029058">
    <property type="entry name" value="AB_hydrolase_fold"/>
</dbReference>
<dbReference type="PANTHER" id="PTHR10655:SF17">
    <property type="entry name" value="LYSOPHOSPHOLIPASE-LIKE PROTEIN 1"/>
    <property type="match status" value="1"/>
</dbReference>
<evidence type="ECO:0000256" key="1">
    <source>
        <dbReference type="ARBA" id="ARBA00006499"/>
    </source>
</evidence>
<organism evidence="4 5">
    <name type="scientific">Candidatus Dojkabacteria bacterium</name>
    <dbReference type="NCBI Taxonomy" id="2099670"/>
    <lineage>
        <taxon>Bacteria</taxon>
        <taxon>Candidatus Dojkabacteria</taxon>
    </lineage>
</organism>
<evidence type="ECO:0000256" key="2">
    <source>
        <dbReference type="ARBA" id="ARBA00022801"/>
    </source>
</evidence>
<reference evidence="4 5" key="1">
    <citation type="journal article" date="2020" name="Biotechnol. Biofuels">
        <title>New insights from the biogas microbiome by comprehensive genome-resolved metagenomics of nearly 1600 species originating from multiple anaerobic digesters.</title>
        <authorList>
            <person name="Campanaro S."/>
            <person name="Treu L."/>
            <person name="Rodriguez-R L.M."/>
            <person name="Kovalovszki A."/>
            <person name="Ziels R.M."/>
            <person name="Maus I."/>
            <person name="Zhu X."/>
            <person name="Kougias P.G."/>
            <person name="Basile A."/>
            <person name="Luo G."/>
            <person name="Schluter A."/>
            <person name="Konstantinidis K.T."/>
            <person name="Angelidaki I."/>
        </authorList>
    </citation>
    <scope>NUCLEOTIDE SEQUENCE [LARGE SCALE GENOMIC DNA]</scope>
    <source>
        <strain evidence="4">AS05jafATM_89</strain>
    </source>
</reference>
<dbReference type="Pfam" id="PF02230">
    <property type="entry name" value="Abhydrolase_2"/>
    <property type="match status" value="1"/>
</dbReference>
<protein>
    <submittedName>
        <fullName evidence="4">Alpha/beta hydrolase fold domain-containing protein</fullName>
    </submittedName>
</protein>
<proteinExistence type="inferred from homology"/>
<dbReference type="SUPFAM" id="SSF53474">
    <property type="entry name" value="alpha/beta-Hydrolases"/>
    <property type="match status" value="1"/>
</dbReference>
<evidence type="ECO:0000313" key="4">
    <source>
        <dbReference type="EMBL" id="HHX99746.1"/>
    </source>
</evidence>
<keyword evidence="2 4" id="KW-0378">Hydrolase</keyword>
<comment type="caution">
    <text evidence="4">The sequence shown here is derived from an EMBL/GenBank/DDBJ whole genome shotgun (WGS) entry which is preliminary data.</text>
</comment>
<comment type="similarity">
    <text evidence="1">Belongs to the AB hydrolase superfamily. AB hydrolase 2 family.</text>
</comment>
<dbReference type="PANTHER" id="PTHR10655">
    <property type="entry name" value="LYSOPHOSPHOLIPASE-RELATED"/>
    <property type="match status" value="1"/>
</dbReference>
<feature type="domain" description="Phospholipase/carboxylesterase/thioesterase" evidence="3">
    <location>
        <begin position="13"/>
        <end position="207"/>
    </location>
</feature>
<dbReference type="Gene3D" id="3.40.50.1820">
    <property type="entry name" value="alpha/beta hydrolase"/>
    <property type="match status" value="1"/>
</dbReference>
<evidence type="ECO:0000259" key="3">
    <source>
        <dbReference type="Pfam" id="PF02230"/>
    </source>
</evidence>
<dbReference type="Proteomes" id="UP000576550">
    <property type="component" value="Unassembled WGS sequence"/>
</dbReference>
<dbReference type="EMBL" id="DUTP01000006">
    <property type="protein sequence ID" value="HHX99746.1"/>
    <property type="molecule type" value="Genomic_DNA"/>
</dbReference>
<dbReference type="AlphaFoldDB" id="A0A832QCH2"/>
<name>A0A832QCH2_9BACT</name>
<dbReference type="InterPro" id="IPR003140">
    <property type="entry name" value="PLipase/COase/thioEstase"/>
</dbReference>
<sequence length="209" mass="23778">MKSNFVFKYSATNKSGERKPAIFLFHGYGSDEKDLLSLVENFKETYHIFSLRGPITIFPGYAFWNFEENGQPVRVEFDEVLKSIQVFINEAIVEYNLDAKNIVLLGFSQGAMLAQSLALIMGESISKVVALSGYIPDFVKEERYTKKSVKHLKIFISHGIDDPVVPYQFGKESSEYLKSIGADVTFKSYTSGHFVKLENRDDLVKFVKE</sequence>
<dbReference type="InterPro" id="IPR050565">
    <property type="entry name" value="LYPA1-2/EST-like"/>
</dbReference>